<organism evidence="1 2">
    <name type="scientific">Trichonephila clavipes</name>
    <name type="common">Golden silk orbweaver</name>
    <name type="synonym">Nephila clavipes</name>
    <dbReference type="NCBI Taxonomy" id="2585209"/>
    <lineage>
        <taxon>Eukaryota</taxon>
        <taxon>Metazoa</taxon>
        <taxon>Ecdysozoa</taxon>
        <taxon>Arthropoda</taxon>
        <taxon>Chelicerata</taxon>
        <taxon>Arachnida</taxon>
        <taxon>Araneae</taxon>
        <taxon>Araneomorphae</taxon>
        <taxon>Entelegynae</taxon>
        <taxon>Araneoidea</taxon>
        <taxon>Nephilidae</taxon>
        <taxon>Trichonephila</taxon>
    </lineage>
</organism>
<accession>A0A8X6VN88</accession>
<dbReference type="Proteomes" id="UP000887159">
    <property type="component" value="Unassembled WGS sequence"/>
</dbReference>
<protein>
    <submittedName>
        <fullName evidence="1">Uncharacterized protein</fullName>
    </submittedName>
</protein>
<evidence type="ECO:0000313" key="1">
    <source>
        <dbReference type="EMBL" id="GFY14618.1"/>
    </source>
</evidence>
<dbReference type="AlphaFoldDB" id="A0A8X6VN88"/>
<name>A0A8X6VN88_TRICX</name>
<dbReference type="EMBL" id="BMAU01021330">
    <property type="protein sequence ID" value="GFY14618.1"/>
    <property type="molecule type" value="Genomic_DNA"/>
</dbReference>
<gene>
    <name evidence="1" type="ORF">TNCV_4828211</name>
</gene>
<comment type="caution">
    <text evidence="1">The sequence shown here is derived from an EMBL/GenBank/DDBJ whole genome shotgun (WGS) entry which is preliminary data.</text>
</comment>
<evidence type="ECO:0000313" key="2">
    <source>
        <dbReference type="Proteomes" id="UP000887159"/>
    </source>
</evidence>
<keyword evidence="2" id="KW-1185">Reference proteome</keyword>
<sequence>MVSRIKSTDGSDGSTVVQWNQDEDINWHRCLCGGDPKHWRSWIWHLYVCPSQMSSRMCDPKGLHRSLPGLRMSTCATYP</sequence>
<reference evidence="1" key="1">
    <citation type="submission" date="2020-08" db="EMBL/GenBank/DDBJ databases">
        <title>Multicomponent nature underlies the extraordinary mechanical properties of spider dragline silk.</title>
        <authorList>
            <person name="Kono N."/>
            <person name="Nakamura H."/>
            <person name="Mori M."/>
            <person name="Yoshida Y."/>
            <person name="Ohtoshi R."/>
            <person name="Malay A.D."/>
            <person name="Moran D.A.P."/>
            <person name="Tomita M."/>
            <person name="Numata K."/>
            <person name="Arakawa K."/>
        </authorList>
    </citation>
    <scope>NUCLEOTIDE SEQUENCE</scope>
</reference>
<proteinExistence type="predicted"/>